<evidence type="ECO:0000313" key="1">
    <source>
        <dbReference type="EMBL" id="KAK3347084.1"/>
    </source>
</evidence>
<reference evidence="1" key="1">
    <citation type="journal article" date="2023" name="Mol. Phylogenet. Evol.">
        <title>Genome-scale phylogeny and comparative genomics of the fungal order Sordariales.</title>
        <authorList>
            <person name="Hensen N."/>
            <person name="Bonometti L."/>
            <person name="Westerberg I."/>
            <person name="Brannstrom I.O."/>
            <person name="Guillou S."/>
            <person name="Cros-Aarteil S."/>
            <person name="Calhoun S."/>
            <person name="Haridas S."/>
            <person name="Kuo A."/>
            <person name="Mondo S."/>
            <person name="Pangilinan J."/>
            <person name="Riley R."/>
            <person name="LaButti K."/>
            <person name="Andreopoulos B."/>
            <person name="Lipzen A."/>
            <person name="Chen C."/>
            <person name="Yan M."/>
            <person name="Daum C."/>
            <person name="Ng V."/>
            <person name="Clum A."/>
            <person name="Steindorff A."/>
            <person name="Ohm R.A."/>
            <person name="Martin F."/>
            <person name="Silar P."/>
            <person name="Natvig D.O."/>
            <person name="Lalanne C."/>
            <person name="Gautier V."/>
            <person name="Ament-Velasquez S.L."/>
            <person name="Kruys A."/>
            <person name="Hutchinson M.I."/>
            <person name="Powell A.J."/>
            <person name="Barry K."/>
            <person name="Miller A.N."/>
            <person name="Grigoriev I.V."/>
            <person name="Debuchy R."/>
            <person name="Gladieux P."/>
            <person name="Hiltunen Thoren M."/>
            <person name="Johannesson H."/>
        </authorList>
    </citation>
    <scope>NUCLEOTIDE SEQUENCE</scope>
    <source>
        <strain evidence="1">CBS 955.72</strain>
    </source>
</reference>
<sequence>MMSFGSFEIDKGSNGFRTIGLGVVPPGKVADLEGRSWGETSEERELWRALRETSLRDGDYNVVTRIQVYGIEDQITQPASIWIKSFAITGDLDSLKRCLDRSPGSSSLLRATSSDGEFLLGLAVPDGHLKAVNYLLERGRKDQTHFRR</sequence>
<reference evidence="1" key="2">
    <citation type="submission" date="2023-06" db="EMBL/GenBank/DDBJ databases">
        <authorList>
            <consortium name="Lawrence Berkeley National Laboratory"/>
            <person name="Haridas S."/>
            <person name="Hensen N."/>
            <person name="Bonometti L."/>
            <person name="Westerberg I."/>
            <person name="Brannstrom I.O."/>
            <person name="Guillou S."/>
            <person name="Cros-Aarteil S."/>
            <person name="Calhoun S."/>
            <person name="Kuo A."/>
            <person name="Mondo S."/>
            <person name="Pangilinan J."/>
            <person name="Riley R."/>
            <person name="Labutti K."/>
            <person name="Andreopoulos B."/>
            <person name="Lipzen A."/>
            <person name="Chen C."/>
            <person name="Yanf M."/>
            <person name="Daum C."/>
            <person name="Ng V."/>
            <person name="Clum A."/>
            <person name="Steindorff A."/>
            <person name="Ohm R."/>
            <person name="Martin F."/>
            <person name="Silar P."/>
            <person name="Natvig D."/>
            <person name="Lalanne C."/>
            <person name="Gautier V."/>
            <person name="Ament-Velasquez S.L."/>
            <person name="Kruys A."/>
            <person name="Hutchinson M.I."/>
            <person name="Powell A.J."/>
            <person name="Barry K."/>
            <person name="Miller A.N."/>
            <person name="Grigoriev I.V."/>
            <person name="Debuchy R."/>
            <person name="Gladieux P."/>
            <person name="Thoren M.H."/>
            <person name="Johannesson H."/>
        </authorList>
    </citation>
    <scope>NUCLEOTIDE SEQUENCE</scope>
    <source>
        <strain evidence="1">CBS 955.72</strain>
    </source>
</reference>
<dbReference type="InterPro" id="IPR036770">
    <property type="entry name" value="Ankyrin_rpt-contain_sf"/>
</dbReference>
<name>A0AAJ0HD66_9PEZI</name>
<keyword evidence="2" id="KW-1185">Reference proteome</keyword>
<protein>
    <recommendedName>
        <fullName evidence="3">Ankyrin repeat protein</fullName>
    </recommendedName>
</protein>
<dbReference type="Gene3D" id="1.25.40.20">
    <property type="entry name" value="Ankyrin repeat-containing domain"/>
    <property type="match status" value="1"/>
</dbReference>
<dbReference type="AlphaFoldDB" id="A0AAJ0HD66"/>
<gene>
    <name evidence="1" type="ORF">B0T25DRAFT_613934</name>
</gene>
<comment type="caution">
    <text evidence="1">The sequence shown here is derived from an EMBL/GenBank/DDBJ whole genome shotgun (WGS) entry which is preliminary data.</text>
</comment>
<accession>A0AAJ0HD66</accession>
<proteinExistence type="predicted"/>
<organism evidence="1 2">
    <name type="scientific">Lasiosphaeria hispida</name>
    <dbReference type="NCBI Taxonomy" id="260671"/>
    <lineage>
        <taxon>Eukaryota</taxon>
        <taxon>Fungi</taxon>
        <taxon>Dikarya</taxon>
        <taxon>Ascomycota</taxon>
        <taxon>Pezizomycotina</taxon>
        <taxon>Sordariomycetes</taxon>
        <taxon>Sordariomycetidae</taxon>
        <taxon>Sordariales</taxon>
        <taxon>Lasiosphaeriaceae</taxon>
        <taxon>Lasiosphaeria</taxon>
    </lineage>
</organism>
<evidence type="ECO:0000313" key="2">
    <source>
        <dbReference type="Proteomes" id="UP001275084"/>
    </source>
</evidence>
<evidence type="ECO:0008006" key="3">
    <source>
        <dbReference type="Google" id="ProtNLM"/>
    </source>
</evidence>
<dbReference type="EMBL" id="JAUIQD010000006">
    <property type="protein sequence ID" value="KAK3347084.1"/>
    <property type="molecule type" value="Genomic_DNA"/>
</dbReference>
<dbReference type="Proteomes" id="UP001275084">
    <property type="component" value="Unassembled WGS sequence"/>
</dbReference>